<dbReference type="Pfam" id="PF00400">
    <property type="entry name" value="WD40"/>
    <property type="match status" value="1"/>
</dbReference>
<sequence length="168" mass="18714">MNFRFQNILGAPYRGGNAVISDYSLLSPVGNRVSVTELIKSQTITLPFEATCNISRIALSPDGNFLLTVDDQSRALFVNLSRRVVLHRISFKKGVTALRFSSDGSLIAVGLGKLLQIWRSPGFRKEFFPSNLCAHSQIVLPQLRHSTGAPTLTILLSDQRIWRFGYSF</sequence>
<accession>A0AAP0AZU1</accession>
<name>A0AAP0AZU1_9ASPA</name>
<proteinExistence type="predicted"/>
<dbReference type="GO" id="GO:0000462">
    <property type="term" value="P:maturation of SSU-rRNA from tricistronic rRNA transcript (SSU-rRNA, 5.8S rRNA, LSU-rRNA)"/>
    <property type="evidence" value="ECO:0007669"/>
    <property type="project" value="TreeGrafter"/>
</dbReference>
<dbReference type="PANTHER" id="PTHR19858">
    <property type="entry name" value="WD40 REPEAT PROTEIN"/>
    <property type="match status" value="1"/>
</dbReference>
<dbReference type="EMBL" id="JBBWWQ010000018">
    <property type="protein sequence ID" value="KAK8921493.1"/>
    <property type="molecule type" value="Genomic_DNA"/>
</dbReference>
<dbReference type="Gene3D" id="2.130.10.10">
    <property type="entry name" value="YVTN repeat-like/Quinoprotein amine dehydrogenase"/>
    <property type="match status" value="1"/>
</dbReference>
<protein>
    <recommendedName>
        <fullName evidence="3">Anaphase-promoting complex subunit 4 WD40 domain-containing protein</fullName>
    </recommendedName>
</protein>
<comment type="caution">
    <text evidence="1">The sequence shown here is derived from an EMBL/GenBank/DDBJ whole genome shotgun (WGS) entry which is preliminary data.</text>
</comment>
<gene>
    <name evidence="1" type="ORF">KSP39_PZI020330</name>
</gene>
<dbReference type="InterPro" id="IPR015943">
    <property type="entry name" value="WD40/YVTN_repeat-like_dom_sf"/>
</dbReference>
<evidence type="ECO:0000313" key="2">
    <source>
        <dbReference type="Proteomes" id="UP001418222"/>
    </source>
</evidence>
<dbReference type="PANTHER" id="PTHR19858:SF0">
    <property type="entry name" value="PERIODIC TRYPTOPHAN PROTEIN 2 HOMOLOG"/>
    <property type="match status" value="1"/>
</dbReference>
<evidence type="ECO:0000313" key="1">
    <source>
        <dbReference type="EMBL" id="KAK8921493.1"/>
    </source>
</evidence>
<dbReference type="GO" id="GO:0032040">
    <property type="term" value="C:small-subunit processome"/>
    <property type="evidence" value="ECO:0007669"/>
    <property type="project" value="TreeGrafter"/>
</dbReference>
<keyword evidence="2" id="KW-1185">Reference proteome</keyword>
<dbReference type="InterPro" id="IPR001680">
    <property type="entry name" value="WD40_rpt"/>
</dbReference>
<dbReference type="InterPro" id="IPR036322">
    <property type="entry name" value="WD40_repeat_dom_sf"/>
</dbReference>
<dbReference type="SUPFAM" id="SSF50978">
    <property type="entry name" value="WD40 repeat-like"/>
    <property type="match status" value="1"/>
</dbReference>
<reference evidence="1 2" key="1">
    <citation type="journal article" date="2022" name="Nat. Plants">
        <title>Genomes of leafy and leafless Platanthera orchids illuminate the evolution of mycoheterotrophy.</title>
        <authorList>
            <person name="Li M.H."/>
            <person name="Liu K.W."/>
            <person name="Li Z."/>
            <person name="Lu H.C."/>
            <person name="Ye Q.L."/>
            <person name="Zhang D."/>
            <person name="Wang J.Y."/>
            <person name="Li Y.F."/>
            <person name="Zhong Z.M."/>
            <person name="Liu X."/>
            <person name="Yu X."/>
            <person name="Liu D.K."/>
            <person name="Tu X.D."/>
            <person name="Liu B."/>
            <person name="Hao Y."/>
            <person name="Liao X.Y."/>
            <person name="Jiang Y.T."/>
            <person name="Sun W.H."/>
            <person name="Chen J."/>
            <person name="Chen Y.Q."/>
            <person name="Ai Y."/>
            <person name="Zhai J.W."/>
            <person name="Wu S.S."/>
            <person name="Zhou Z."/>
            <person name="Hsiao Y.Y."/>
            <person name="Wu W.L."/>
            <person name="Chen Y.Y."/>
            <person name="Lin Y.F."/>
            <person name="Hsu J.L."/>
            <person name="Li C.Y."/>
            <person name="Wang Z.W."/>
            <person name="Zhao X."/>
            <person name="Zhong W.Y."/>
            <person name="Ma X.K."/>
            <person name="Ma L."/>
            <person name="Huang J."/>
            <person name="Chen G.Z."/>
            <person name="Huang M.Z."/>
            <person name="Huang L."/>
            <person name="Peng D.H."/>
            <person name="Luo Y.B."/>
            <person name="Zou S.Q."/>
            <person name="Chen S.P."/>
            <person name="Lan S."/>
            <person name="Tsai W.C."/>
            <person name="Van de Peer Y."/>
            <person name="Liu Z.J."/>
        </authorList>
    </citation>
    <scope>NUCLEOTIDE SEQUENCE [LARGE SCALE GENOMIC DNA]</scope>
    <source>
        <strain evidence="1">Lor287</strain>
    </source>
</reference>
<dbReference type="AlphaFoldDB" id="A0AAP0AZU1"/>
<organism evidence="1 2">
    <name type="scientific">Platanthera zijinensis</name>
    <dbReference type="NCBI Taxonomy" id="2320716"/>
    <lineage>
        <taxon>Eukaryota</taxon>
        <taxon>Viridiplantae</taxon>
        <taxon>Streptophyta</taxon>
        <taxon>Embryophyta</taxon>
        <taxon>Tracheophyta</taxon>
        <taxon>Spermatophyta</taxon>
        <taxon>Magnoliopsida</taxon>
        <taxon>Liliopsida</taxon>
        <taxon>Asparagales</taxon>
        <taxon>Orchidaceae</taxon>
        <taxon>Orchidoideae</taxon>
        <taxon>Orchideae</taxon>
        <taxon>Orchidinae</taxon>
        <taxon>Platanthera</taxon>
    </lineage>
</organism>
<dbReference type="GO" id="GO:0034388">
    <property type="term" value="C:Pwp2p-containing subcomplex of 90S preribosome"/>
    <property type="evidence" value="ECO:0007669"/>
    <property type="project" value="TreeGrafter"/>
</dbReference>
<evidence type="ECO:0008006" key="3">
    <source>
        <dbReference type="Google" id="ProtNLM"/>
    </source>
</evidence>
<dbReference type="InterPro" id="IPR027145">
    <property type="entry name" value="PWP2"/>
</dbReference>
<dbReference type="Proteomes" id="UP001418222">
    <property type="component" value="Unassembled WGS sequence"/>
</dbReference>
<dbReference type="GO" id="GO:0000028">
    <property type="term" value="P:ribosomal small subunit assembly"/>
    <property type="evidence" value="ECO:0007669"/>
    <property type="project" value="TreeGrafter"/>
</dbReference>